<reference evidence="1" key="1">
    <citation type="journal article" date="2022" name="Arch. Microbiol.">
        <title>Pseudodesulfovibrio sediminis sp. nov., a mesophilic and neutrophilic sulfate-reducing bacterium isolated from sediment of a brackish lake.</title>
        <authorList>
            <person name="Takahashi A."/>
            <person name="Kojima H."/>
            <person name="Watanabe M."/>
            <person name="Fukui M."/>
        </authorList>
    </citation>
    <scope>NUCLEOTIDE SEQUENCE</scope>
    <source>
        <strain evidence="1">SF6</strain>
    </source>
</reference>
<keyword evidence="2" id="KW-1185">Reference proteome</keyword>
<evidence type="ECO:0000313" key="1">
    <source>
        <dbReference type="EMBL" id="BCS89990.1"/>
    </source>
</evidence>
<dbReference type="RefSeq" id="WP_229591936.1">
    <property type="nucleotide sequence ID" value="NZ_AP024485.1"/>
</dbReference>
<dbReference type="Proteomes" id="UP001053296">
    <property type="component" value="Chromosome"/>
</dbReference>
<organism evidence="1 2">
    <name type="scientific">Pseudodesulfovibrio sediminis</name>
    <dbReference type="NCBI Taxonomy" id="2810563"/>
    <lineage>
        <taxon>Bacteria</taxon>
        <taxon>Pseudomonadati</taxon>
        <taxon>Thermodesulfobacteriota</taxon>
        <taxon>Desulfovibrionia</taxon>
        <taxon>Desulfovibrionales</taxon>
        <taxon>Desulfovibrionaceae</taxon>
    </lineage>
</organism>
<name>A0ABN6EXN9_9BACT</name>
<gene>
    <name evidence="1" type="ORF">PSDVSF_32320</name>
</gene>
<evidence type="ECO:0000313" key="2">
    <source>
        <dbReference type="Proteomes" id="UP001053296"/>
    </source>
</evidence>
<dbReference type="EMBL" id="AP024485">
    <property type="protein sequence ID" value="BCS89990.1"/>
    <property type="molecule type" value="Genomic_DNA"/>
</dbReference>
<proteinExistence type="predicted"/>
<protein>
    <submittedName>
        <fullName evidence="1">Uncharacterized protein</fullName>
    </submittedName>
</protein>
<sequence>MSRQFIAIRKQERLKSLAEIMYSALDNGDRRVLVKQIFYMLPAALRFRKLCELHSFLKNLPLTIEGQGQGRGKRTCIHIDANGLSFIADRLNMELVDLLKSTDTEAKGRASYMSLGDFHQMHDNIPDFSPMGDPVFSLTQAPEMRVND</sequence>
<accession>A0ABN6EXN9</accession>